<sequence>MVCRDSRLGWRDVPLAAALREPGFGVDVRSWPAAPTPPAPAGRLDASTFGPTAAALGGATAALATVESGRLPTT</sequence>
<comment type="caution">
    <text evidence="2">The sequence shown here is derived from an EMBL/GenBank/DDBJ whole genome shotgun (WGS) entry which is preliminary data.</text>
</comment>
<accession>A0ABX0Z9Z4</accession>
<feature type="region of interest" description="Disordered" evidence="1">
    <location>
        <begin position="26"/>
        <end position="47"/>
    </location>
</feature>
<reference evidence="2 3" key="1">
    <citation type="submission" date="2020-03" db="EMBL/GenBank/DDBJ databases">
        <title>WGS of actinomycetes isolated from Thailand.</title>
        <authorList>
            <person name="Thawai C."/>
        </authorList>
    </citation>
    <scope>NUCLEOTIDE SEQUENCE [LARGE SCALE GENOMIC DNA]</scope>
    <source>
        <strain evidence="2 3">HSS6-12</strain>
    </source>
</reference>
<proteinExistence type="predicted"/>
<evidence type="ECO:0000313" key="2">
    <source>
        <dbReference type="EMBL" id="NJP33933.1"/>
    </source>
</evidence>
<dbReference type="RefSeq" id="WP_168002298.1">
    <property type="nucleotide sequence ID" value="NZ_JAATEO010000020.1"/>
</dbReference>
<keyword evidence="3" id="KW-1185">Reference proteome</keyword>
<protein>
    <submittedName>
        <fullName evidence="2">Uncharacterized protein</fullName>
    </submittedName>
</protein>
<gene>
    <name evidence="2" type="ORF">HCJ94_18580</name>
</gene>
<dbReference type="EMBL" id="JAATEO010000020">
    <property type="protein sequence ID" value="NJP33933.1"/>
    <property type="molecule type" value="Genomic_DNA"/>
</dbReference>
<evidence type="ECO:0000313" key="3">
    <source>
        <dbReference type="Proteomes" id="UP000783871"/>
    </source>
</evidence>
<organism evidence="2 3">
    <name type="scientific">Micromonospora thermarum</name>
    <dbReference type="NCBI Taxonomy" id="2720024"/>
    <lineage>
        <taxon>Bacteria</taxon>
        <taxon>Bacillati</taxon>
        <taxon>Actinomycetota</taxon>
        <taxon>Actinomycetes</taxon>
        <taxon>Micromonosporales</taxon>
        <taxon>Micromonosporaceae</taxon>
        <taxon>Micromonospora</taxon>
    </lineage>
</organism>
<dbReference type="Proteomes" id="UP000783871">
    <property type="component" value="Unassembled WGS sequence"/>
</dbReference>
<name>A0ABX0Z9Z4_9ACTN</name>
<evidence type="ECO:0000256" key="1">
    <source>
        <dbReference type="SAM" id="MobiDB-lite"/>
    </source>
</evidence>